<feature type="region of interest" description="Disordered" evidence="1">
    <location>
        <begin position="146"/>
        <end position="179"/>
    </location>
</feature>
<feature type="chain" id="PRO_5026043006" evidence="2">
    <location>
        <begin position="22"/>
        <end position="179"/>
    </location>
</feature>
<evidence type="ECO:0000256" key="1">
    <source>
        <dbReference type="SAM" id="MobiDB-lite"/>
    </source>
</evidence>
<gene>
    <name evidence="3" type="ORF">EJ06DRAFT_399161</name>
</gene>
<evidence type="ECO:0000256" key="2">
    <source>
        <dbReference type="SAM" id="SignalP"/>
    </source>
</evidence>
<dbReference type="AlphaFoldDB" id="A0A6G1HX18"/>
<keyword evidence="2" id="KW-0732">Signal</keyword>
<protein>
    <submittedName>
        <fullName evidence="3">Uncharacterized protein</fullName>
    </submittedName>
</protein>
<feature type="compositionally biased region" description="Polar residues" evidence="1">
    <location>
        <begin position="150"/>
        <end position="173"/>
    </location>
</feature>
<feature type="signal peptide" evidence="2">
    <location>
        <begin position="1"/>
        <end position="21"/>
    </location>
</feature>
<accession>A0A6G1HX18</accession>
<evidence type="ECO:0000313" key="4">
    <source>
        <dbReference type="Proteomes" id="UP000799640"/>
    </source>
</evidence>
<proteinExistence type="predicted"/>
<name>A0A6G1HX18_9PEZI</name>
<organism evidence="3 4">
    <name type="scientific">Trichodelitschia bisporula</name>
    <dbReference type="NCBI Taxonomy" id="703511"/>
    <lineage>
        <taxon>Eukaryota</taxon>
        <taxon>Fungi</taxon>
        <taxon>Dikarya</taxon>
        <taxon>Ascomycota</taxon>
        <taxon>Pezizomycotina</taxon>
        <taxon>Dothideomycetes</taxon>
        <taxon>Dothideomycetes incertae sedis</taxon>
        <taxon>Phaeotrichales</taxon>
        <taxon>Phaeotrichaceae</taxon>
        <taxon>Trichodelitschia</taxon>
    </lineage>
</organism>
<reference evidence="3" key="1">
    <citation type="journal article" date="2020" name="Stud. Mycol.">
        <title>101 Dothideomycetes genomes: a test case for predicting lifestyles and emergence of pathogens.</title>
        <authorList>
            <person name="Haridas S."/>
            <person name="Albert R."/>
            <person name="Binder M."/>
            <person name="Bloem J."/>
            <person name="Labutti K."/>
            <person name="Salamov A."/>
            <person name="Andreopoulos B."/>
            <person name="Baker S."/>
            <person name="Barry K."/>
            <person name="Bills G."/>
            <person name="Bluhm B."/>
            <person name="Cannon C."/>
            <person name="Castanera R."/>
            <person name="Culley D."/>
            <person name="Daum C."/>
            <person name="Ezra D."/>
            <person name="Gonzalez J."/>
            <person name="Henrissat B."/>
            <person name="Kuo A."/>
            <person name="Liang C."/>
            <person name="Lipzen A."/>
            <person name="Lutzoni F."/>
            <person name="Magnuson J."/>
            <person name="Mondo S."/>
            <person name="Nolan M."/>
            <person name="Ohm R."/>
            <person name="Pangilinan J."/>
            <person name="Park H.-J."/>
            <person name="Ramirez L."/>
            <person name="Alfaro M."/>
            <person name="Sun H."/>
            <person name="Tritt A."/>
            <person name="Yoshinaga Y."/>
            <person name="Zwiers L.-H."/>
            <person name="Turgeon B."/>
            <person name="Goodwin S."/>
            <person name="Spatafora J."/>
            <person name="Crous P."/>
            <person name="Grigoriev I."/>
        </authorList>
    </citation>
    <scope>NUCLEOTIDE SEQUENCE</scope>
    <source>
        <strain evidence="3">CBS 262.69</strain>
    </source>
</reference>
<dbReference type="EMBL" id="ML996694">
    <property type="protein sequence ID" value="KAF2400603.1"/>
    <property type="molecule type" value="Genomic_DNA"/>
</dbReference>
<dbReference type="Proteomes" id="UP000799640">
    <property type="component" value="Unassembled WGS sequence"/>
</dbReference>
<keyword evidence="4" id="KW-1185">Reference proteome</keyword>
<evidence type="ECO:0000313" key="3">
    <source>
        <dbReference type="EMBL" id="KAF2400603.1"/>
    </source>
</evidence>
<sequence length="179" mass="19945">MRYPPCLAGAGSLLQMWVVHATIRRHVQWWEHQASDTGELIPRWRTMIGFASDTILWDDVCCAASGSLILSQSGHRASNAGFVFDIPGGKQNGNTFYAYAGYPHAKMLVFCIGHILHPSWSIHLQREPRPVCEVEGTVSGFAAMRRSERVSTSTATTQLDLSRSTPTRPQSTRNTRDDE</sequence>